<protein>
    <submittedName>
        <fullName evidence="4">Uncharacterized protein</fullName>
    </submittedName>
</protein>
<feature type="region of interest" description="Disordered" evidence="2">
    <location>
        <begin position="497"/>
        <end position="518"/>
    </location>
</feature>
<accession>F4RFV9</accession>
<dbReference type="PANTHER" id="PTHR42032">
    <property type="entry name" value="YALI0E30679P"/>
    <property type="match status" value="1"/>
</dbReference>
<dbReference type="HOGENOM" id="CLU_584045_0_0_1"/>
<feature type="transmembrane region" description="Helical" evidence="3">
    <location>
        <begin position="136"/>
        <end position="156"/>
    </location>
</feature>
<dbReference type="EMBL" id="GL883100">
    <property type="protein sequence ID" value="EGG08419.1"/>
    <property type="molecule type" value="Genomic_DNA"/>
</dbReference>
<dbReference type="KEGG" id="mlr:MELLADRAFT_77302"/>
<feature type="region of interest" description="Disordered" evidence="2">
    <location>
        <begin position="341"/>
        <end position="378"/>
    </location>
</feature>
<keyword evidence="5" id="KW-1185">Reference proteome</keyword>
<gene>
    <name evidence="4" type="ORF">MELLADRAFT_77302</name>
</gene>
<dbReference type="eggNOG" id="ENOG502RXR7">
    <property type="taxonomic scope" value="Eukaryota"/>
</dbReference>
<keyword evidence="1" id="KW-0175">Coiled coil</keyword>
<feature type="transmembrane region" description="Helical" evidence="3">
    <location>
        <begin position="408"/>
        <end position="429"/>
    </location>
</feature>
<dbReference type="VEuPathDB" id="FungiDB:MELLADRAFT_77302"/>
<keyword evidence="3" id="KW-0472">Membrane</keyword>
<dbReference type="OrthoDB" id="10263751at2759"/>
<organism evidence="5">
    <name type="scientific">Melampsora larici-populina (strain 98AG31 / pathotype 3-4-7)</name>
    <name type="common">Poplar leaf rust fungus</name>
    <dbReference type="NCBI Taxonomy" id="747676"/>
    <lineage>
        <taxon>Eukaryota</taxon>
        <taxon>Fungi</taxon>
        <taxon>Dikarya</taxon>
        <taxon>Basidiomycota</taxon>
        <taxon>Pucciniomycotina</taxon>
        <taxon>Pucciniomycetes</taxon>
        <taxon>Pucciniales</taxon>
        <taxon>Melampsoraceae</taxon>
        <taxon>Melampsora</taxon>
    </lineage>
</organism>
<feature type="compositionally biased region" description="Polar residues" evidence="2">
    <location>
        <begin position="1"/>
        <end position="27"/>
    </location>
</feature>
<keyword evidence="3" id="KW-0812">Transmembrane</keyword>
<feature type="transmembrane region" description="Helical" evidence="3">
    <location>
        <begin position="44"/>
        <end position="62"/>
    </location>
</feature>
<evidence type="ECO:0000256" key="1">
    <source>
        <dbReference type="SAM" id="Coils"/>
    </source>
</evidence>
<dbReference type="GeneID" id="18932925"/>
<feature type="transmembrane region" description="Helical" evidence="3">
    <location>
        <begin position="168"/>
        <end position="193"/>
    </location>
</feature>
<keyword evidence="3" id="KW-1133">Transmembrane helix</keyword>
<feature type="transmembrane region" description="Helical" evidence="3">
    <location>
        <begin position="68"/>
        <end position="86"/>
    </location>
</feature>
<proteinExistence type="predicted"/>
<reference evidence="5" key="1">
    <citation type="journal article" date="2011" name="Proc. Natl. Acad. Sci. U.S.A.">
        <title>Obligate biotrophy features unraveled by the genomic analysis of rust fungi.</title>
        <authorList>
            <person name="Duplessis S."/>
            <person name="Cuomo C.A."/>
            <person name="Lin Y.-C."/>
            <person name="Aerts A."/>
            <person name="Tisserant E."/>
            <person name="Veneault-Fourrey C."/>
            <person name="Joly D.L."/>
            <person name="Hacquard S."/>
            <person name="Amselem J."/>
            <person name="Cantarel B.L."/>
            <person name="Chiu R."/>
            <person name="Coutinho P.M."/>
            <person name="Feau N."/>
            <person name="Field M."/>
            <person name="Frey P."/>
            <person name="Gelhaye E."/>
            <person name="Goldberg J."/>
            <person name="Grabherr M.G."/>
            <person name="Kodira C.D."/>
            <person name="Kohler A."/>
            <person name="Kuees U."/>
            <person name="Lindquist E.A."/>
            <person name="Lucas S.M."/>
            <person name="Mago R."/>
            <person name="Mauceli E."/>
            <person name="Morin E."/>
            <person name="Murat C."/>
            <person name="Pangilinan J.L."/>
            <person name="Park R."/>
            <person name="Pearson M."/>
            <person name="Quesneville H."/>
            <person name="Rouhier N."/>
            <person name="Sakthikumar S."/>
            <person name="Salamov A.A."/>
            <person name="Schmutz J."/>
            <person name="Selles B."/>
            <person name="Shapiro H."/>
            <person name="Tanguay P."/>
            <person name="Tuskan G.A."/>
            <person name="Henrissat B."/>
            <person name="Van de Peer Y."/>
            <person name="Rouze P."/>
            <person name="Ellis J.G."/>
            <person name="Dodds P.N."/>
            <person name="Schein J.E."/>
            <person name="Zhong S."/>
            <person name="Hamelin R.C."/>
            <person name="Grigoriev I.V."/>
            <person name="Szabo L.J."/>
            <person name="Martin F."/>
        </authorList>
    </citation>
    <scope>NUCLEOTIDE SEQUENCE [LARGE SCALE GENOMIC DNA]</scope>
    <source>
        <strain evidence="5">98AG31 / pathotype 3-4-7</strain>
    </source>
</reference>
<feature type="compositionally biased region" description="Low complexity" evidence="2">
    <location>
        <begin position="506"/>
        <end position="518"/>
    </location>
</feature>
<dbReference type="RefSeq" id="XP_007408005.1">
    <property type="nucleotide sequence ID" value="XM_007407943.1"/>
</dbReference>
<dbReference type="PANTHER" id="PTHR42032:SF1">
    <property type="entry name" value="YALI0E30679P"/>
    <property type="match status" value="1"/>
</dbReference>
<feature type="coiled-coil region" evidence="1">
    <location>
        <begin position="268"/>
        <end position="302"/>
    </location>
</feature>
<feature type="compositionally biased region" description="Basic and acidic residues" evidence="2">
    <location>
        <begin position="365"/>
        <end position="378"/>
    </location>
</feature>
<name>F4RFV9_MELLP</name>
<evidence type="ECO:0000313" key="4">
    <source>
        <dbReference type="EMBL" id="EGG08419.1"/>
    </source>
</evidence>
<dbReference type="Proteomes" id="UP000001072">
    <property type="component" value="Unassembled WGS sequence"/>
</dbReference>
<evidence type="ECO:0000256" key="3">
    <source>
        <dbReference type="SAM" id="Phobius"/>
    </source>
</evidence>
<sequence length="534" mass="61464">MSIHSSNRKSNLSSTRPNLSESNSSTSDQEHIIHRLEEDHQFGGTHWLPLLFALIPSLGSLIHGDSESWTDTLLLILIGFILYKLTKVPWQIYASSRTTRILHQIKSDSNHLSSNPILHPKADLLGYTTELQRYELISLFMAIISPSLGILLLNIIQSKLKTSITLDYLNSNTIILFLLSSLIKPMGHLIGLLMNRTDYLQTKLHFPTDLMIELKKISGELKDQLNRLESNSISSYELSLLKTNYLENPIEKLTKTLSHQLDADQIRKTQITQECHELAKTLNRLESQLMKTKVDLNSLVLEQDQIKSNPIHTIAQMIIQLMTTVSQAEPLEAKVENRFENLDESDESDHDSDQTKVNPKKMNNIKHDENPPTDYKTREAEVEFIPTPLRSNVRVSPPKPSIKLRQWILYYLTIPILVWIKLMKTMILFPIELISNITKGEEYQRLSERNYQLDRAAYANHPNRPTWFEAPSIHQTLSPLNELGSTFKSQFNFSHLHSNRPHPNHSNHTNHTNHTNHLGNHLDEIKEVMEEDHL</sequence>
<evidence type="ECO:0000313" key="5">
    <source>
        <dbReference type="Proteomes" id="UP000001072"/>
    </source>
</evidence>
<dbReference type="InParanoid" id="F4RFV9"/>
<feature type="region of interest" description="Disordered" evidence="2">
    <location>
        <begin position="1"/>
        <end position="30"/>
    </location>
</feature>
<evidence type="ECO:0000256" key="2">
    <source>
        <dbReference type="SAM" id="MobiDB-lite"/>
    </source>
</evidence>
<dbReference type="STRING" id="747676.F4RFV9"/>
<dbReference type="AlphaFoldDB" id="F4RFV9"/>